<gene>
    <name evidence="2" type="ORF">SAMN02745664_10521</name>
</gene>
<keyword evidence="3" id="KW-1185">Reference proteome</keyword>
<name>A0A1N7EH91_9GAMM</name>
<feature type="signal peptide" evidence="1">
    <location>
        <begin position="1"/>
        <end position="26"/>
    </location>
</feature>
<dbReference type="EMBL" id="FTNU01000005">
    <property type="protein sequence ID" value="SIR87379.1"/>
    <property type="molecule type" value="Genomic_DNA"/>
</dbReference>
<organism evidence="2 3">
    <name type="scientific">Moraxella cuniculi DSM 21768</name>
    <dbReference type="NCBI Taxonomy" id="1122245"/>
    <lineage>
        <taxon>Bacteria</taxon>
        <taxon>Pseudomonadati</taxon>
        <taxon>Pseudomonadota</taxon>
        <taxon>Gammaproteobacteria</taxon>
        <taxon>Moraxellales</taxon>
        <taxon>Moraxellaceae</taxon>
        <taxon>Moraxella</taxon>
    </lineage>
</organism>
<protein>
    <recommendedName>
        <fullName evidence="4">Lipoprotein</fullName>
    </recommendedName>
</protein>
<evidence type="ECO:0000313" key="2">
    <source>
        <dbReference type="EMBL" id="SIR87379.1"/>
    </source>
</evidence>
<dbReference type="RefSeq" id="WP_076555010.1">
    <property type="nucleotide sequence ID" value="NZ_FTNU01000005.1"/>
</dbReference>
<evidence type="ECO:0000313" key="3">
    <source>
        <dbReference type="Proteomes" id="UP000187495"/>
    </source>
</evidence>
<sequence>MLKNSKFCIAGAAWLLVLLSGCKPQAETQILTIDDTPKQEEQAESPAYKNKKDSCPRLVQKKVDSTQVLRQDSMTGKSCDYFIYPYIGDTVQASVSDSRISLTLVRPNWHDFANGSYQVSDNGRHVIRLQYDAFGSKPPVMDYVIEIDIQPAVN</sequence>
<dbReference type="PROSITE" id="PS51257">
    <property type="entry name" value="PROKAR_LIPOPROTEIN"/>
    <property type="match status" value="1"/>
</dbReference>
<accession>A0A1N7EH91</accession>
<feature type="chain" id="PRO_5012252867" description="Lipoprotein" evidence="1">
    <location>
        <begin position="27"/>
        <end position="154"/>
    </location>
</feature>
<dbReference type="AlphaFoldDB" id="A0A1N7EH91"/>
<reference evidence="3" key="1">
    <citation type="submission" date="2017-01" db="EMBL/GenBank/DDBJ databases">
        <authorList>
            <person name="Varghese N."/>
            <person name="Submissions S."/>
        </authorList>
    </citation>
    <scope>NUCLEOTIDE SEQUENCE [LARGE SCALE GENOMIC DNA]</scope>
    <source>
        <strain evidence="3">DSM 21768</strain>
    </source>
</reference>
<evidence type="ECO:0008006" key="4">
    <source>
        <dbReference type="Google" id="ProtNLM"/>
    </source>
</evidence>
<dbReference type="Proteomes" id="UP000187495">
    <property type="component" value="Unassembled WGS sequence"/>
</dbReference>
<evidence type="ECO:0000256" key="1">
    <source>
        <dbReference type="SAM" id="SignalP"/>
    </source>
</evidence>
<proteinExistence type="predicted"/>
<keyword evidence="1" id="KW-0732">Signal</keyword>